<keyword evidence="3" id="KW-1185">Reference proteome</keyword>
<dbReference type="EMBL" id="BSYR01000055">
    <property type="protein sequence ID" value="GMJ09395.1"/>
    <property type="molecule type" value="Genomic_DNA"/>
</dbReference>
<evidence type="ECO:0000313" key="3">
    <source>
        <dbReference type="Proteomes" id="UP001165190"/>
    </source>
</evidence>
<dbReference type="AlphaFoldDB" id="A0A9W7J7E8"/>
<feature type="domain" description="Pterin-binding" evidence="1">
    <location>
        <begin position="1"/>
        <end position="86"/>
    </location>
</feature>
<gene>
    <name evidence="2" type="ORF">HRI_004608700</name>
</gene>
<reference evidence="2" key="1">
    <citation type="submission" date="2023-05" db="EMBL/GenBank/DDBJ databases">
        <title>Genome and transcriptome analyses reveal genes involved in the formation of fine ridges on petal epidermal cells in Hibiscus trionum.</title>
        <authorList>
            <person name="Koshimizu S."/>
            <person name="Masuda S."/>
            <person name="Ishii T."/>
            <person name="Shirasu K."/>
            <person name="Hoshino A."/>
            <person name="Arita M."/>
        </authorList>
    </citation>
    <scope>NUCLEOTIDE SEQUENCE</scope>
    <source>
        <strain evidence="2">Hamamatsu line</strain>
    </source>
</reference>
<dbReference type="InterPro" id="IPR011005">
    <property type="entry name" value="Dihydropteroate_synth-like_sf"/>
</dbReference>
<protein>
    <recommendedName>
        <fullName evidence="1">Pterin-binding domain-containing protein</fullName>
    </recommendedName>
</protein>
<evidence type="ECO:0000259" key="1">
    <source>
        <dbReference type="PROSITE" id="PS50972"/>
    </source>
</evidence>
<evidence type="ECO:0000313" key="2">
    <source>
        <dbReference type="EMBL" id="GMJ09395.1"/>
    </source>
</evidence>
<dbReference type="PANTHER" id="PTHR20941">
    <property type="entry name" value="FOLATE SYNTHESIS PROTEINS"/>
    <property type="match status" value="1"/>
</dbReference>
<comment type="caution">
    <text evidence="2">The sequence shown here is derived from an EMBL/GenBank/DDBJ whole genome shotgun (WGS) entry which is preliminary data.</text>
</comment>
<dbReference type="OrthoDB" id="1663073at2759"/>
<dbReference type="GO" id="GO:0046654">
    <property type="term" value="P:tetrahydrofolate biosynthetic process"/>
    <property type="evidence" value="ECO:0007669"/>
    <property type="project" value="TreeGrafter"/>
</dbReference>
<dbReference type="PROSITE" id="PS50972">
    <property type="entry name" value="PTERIN_BINDING"/>
    <property type="match status" value="1"/>
</dbReference>
<proteinExistence type="predicted"/>
<accession>A0A9W7J7E8</accession>
<dbReference type="Pfam" id="PF00809">
    <property type="entry name" value="Pterin_bind"/>
    <property type="match status" value="1"/>
</dbReference>
<sequence length="98" mass="10476">MSVKKILDILTGLPVIRSEIAKQSLAASHAPLLIGPSRKRFLGEICNRSVAVERDAATITSVTAGILGGANIVSVHNVKDNVNTVKLCDVMLKERTQL</sequence>
<dbReference type="SUPFAM" id="SSF51717">
    <property type="entry name" value="Dihydropteroate synthetase-like"/>
    <property type="match status" value="1"/>
</dbReference>
<organism evidence="2 3">
    <name type="scientific">Hibiscus trionum</name>
    <name type="common">Flower of an hour</name>
    <dbReference type="NCBI Taxonomy" id="183268"/>
    <lineage>
        <taxon>Eukaryota</taxon>
        <taxon>Viridiplantae</taxon>
        <taxon>Streptophyta</taxon>
        <taxon>Embryophyta</taxon>
        <taxon>Tracheophyta</taxon>
        <taxon>Spermatophyta</taxon>
        <taxon>Magnoliopsida</taxon>
        <taxon>eudicotyledons</taxon>
        <taxon>Gunneridae</taxon>
        <taxon>Pentapetalae</taxon>
        <taxon>rosids</taxon>
        <taxon>malvids</taxon>
        <taxon>Malvales</taxon>
        <taxon>Malvaceae</taxon>
        <taxon>Malvoideae</taxon>
        <taxon>Hibiscus</taxon>
    </lineage>
</organism>
<dbReference type="Gene3D" id="3.20.20.20">
    <property type="entry name" value="Dihydropteroate synthase-like"/>
    <property type="match status" value="1"/>
</dbReference>
<dbReference type="GO" id="GO:0004156">
    <property type="term" value="F:dihydropteroate synthase activity"/>
    <property type="evidence" value="ECO:0007669"/>
    <property type="project" value="TreeGrafter"/>
</dbReference>
<dbReference type="InterPro" id="IPR000489">
    <property type="entry name" value="Pterin-binding_dom"/>
</dbReference>
<dbReference type="PANTHER" id="PTHR20941:SF1">
    <property type="entry name" value="FOLIC ACID SYNTHESIS PROTEIN FOL1"/>
    <property type="match status" value="1"/>
</dbReference>
<dbReference type="Proteomes" id="UP001165190">
    <property type="component" value="Unassembled WGS sequence"/>
</dbReference>
<name>A0A9W7J7E8_HIBTR</name>
<dbReference type="InterPro" id="IPR045031">
    <property type="entry name" value="DHP_synth-like"/>
</dbReference>